<keyword evidence="6 8" id="KW-0472">Membrane</keyword>
<keyword evidence="4 8" id="KW-0812">Transmembrane</keyword>
<sequence length="487" mass="49801">MVAGWTKHGDGRTPAPGEVVRPDERLSWPRMVGFGAQHVIAMFGATFVFPLVMGLDPNVAIMFSGVATILFLLIVQGKVPSYLGTSASFVGGVLAIRALFGGDTPAADAIVTGAILVAGLVLALVGVAMHVLGVHVINRVFPPVVTGAVVMLIGFGLAYVVADVYWPQDQWIALITMTVTFLIIVLFKGFVGRIGILLGLVIGFVLSWAADRVFGDITAYNAGAGRVDTHPRVSFDAVASADWIGLPDMHLPDFKVSAVILVLPAVIALVAENVGHVKAVGEMTGTDVNPYMGRAIIGDGVGTMVTSAFGGSPTTTYAENIGVMAATRVYSTAAYYIAAVIAILFGLCPKFGALVAATPGGVLGGITVILYGMIGLLGAKIWIENRVDFADPVNMVPVGAGVILAIGPVKQTISSDFVLEGIALGTIVVLGGHHLLRAVARRGGGTPAAETAGVPDPGGPAAGPPGTARDAQTPAGEKDGPGRGAAG</sequence>
<keyword evidence="5 8" id="KW-1133">Transmembrane helix</keyword>
<name>A0ABP6NYT7_9ACTN</name>
<evidence type="ECO:0000256" key="6">
    <source>
        <dbReference type="ARBA" id="ARBA00023136"/>
    </source>
</evidence>
<evidence type="ECO:0000313" key="10">
    <source>
        <dbReference type="Proteomes" id="UP001500320"/>
    </source>
</evidence>
<feature type="transmembrane region" description="Helical" evidence="8">
    <location>
        <begin position="417"/>
        <end position="436"/>
    </location>
</feature>
<evidence type="ECO:0000256" key="1">
    <source>
        <dbReference type="ARBA" id="ARBA00004141"/>
    </source>
</evidence>
<dbReference type="InterPro" id="IPR006043">
    <property type="entry name" value="NCS2"/>
</dbReference>
<dbReference type="EMBL" id="BAAAUT010000073">
    <property type="protein sequence ID" value="GAA3162083.1"/>
    <property type="molecule type" value="Genomic_DNA"/>
</dbReference>
<evidence type="ECO:0000256" key="4">
    <source>
        <dbReference type="ARBA" id="ARBA00022692"/>
    </source>
</evidence>
<keyword evidence="10" id="KW-1185">Reference proteome</keyword>
<feature type="transmembrane region" description="Helical" evidence="8">
    <location>
        <begin position="31"/>
        <end position="53"/>
    </location>
</feature>
<feature type="transmembrane region" description="Helical" evidence="8">
    <location>
        <begin position="333"/>
        <end position="356"/>
    </location>
</feature>
<keyword evidence="3" id="KW-0813">Transport</keyword>
<dbReference type="RefSeq" id="WP_344865624.1">
    <property type="nucleotide sequence ID" value="NZ_BAAAUT010000073.1"/>
</dbReference>
<feature type="transmembrane region" description="Helical" evidence="8">
    <location>
        <begin position="59"/>
        <end position="75"/>
    </location>
</feature>
<feature type="transmembrane region" description="Helical" evidence="8">
    <location>
        <begin position="362"/>
        <end position="383"/>
    </location>
</feature>
<feature type="transmembrane region" description="Helical" evidence="8">
    <location>
        <begin position="194"/>
        <end position="210"/>
    </location>
</feature>
<comment type="subcellular location">
    <subcellularLocation>
        <location evidence="1">Membrane</location>
        <topology evidence="1">Multi-pass membrane protein</topology>
    </subcellularLocation>
</comment>
<organism evidence="9 10">
    <name type="scientific">Planomonospora alba</name>
    <dbReference type="NCBI Taxonomy" id="161354"/>
    <lineage>
        <taxon>Bacteria</taxon>
        <taxon>Bacillati</taxon>
        <taxon>Actinomycetota</taxon>
        <taxon>Actinomycetes</taxon>
        <taxon>Streptosporangiales</taxon>
        <taxon>Streptosporangiaceae</taxon>
        <taxon>Planomonospora</taxon>
    </lineage>
</organism>
<feature type="region of interest" description="Disordered" evidence="7">
    <location>
        <begin position="1"/>
        <end position="20"/>
    </location>
</feature>
<dbReference type="PANTHER" id="PTHR42810">
    <property type="entry name" value="PURINE PERMEASE C1399.01C-RELATED"/>
    <property type="match status" value="1"/>
</dbReference>
<protein>
    <submittedName>
        <fullName evidence="9">Solute carrier family 23 protein</fullName>
    </submittedName>
</protein>
<reference evidence="10" key="1">
    <citation type="journal article" date="2019" name="Int. J. Syst. Evol. Microbiol.">
        <title>The Global Catalogue of Microorganisms (GCM) 10K type strain sequencing project: providing services to taxonomists for standard genome sequencing and annotation.</title>
        <authorList>
            <consortium name="The Broad Institute Genomics Platform"/>
            <consortium name="The Broad Institute Genome Sequencing Center for Infectious Disease"/>
            <person name="Wu L."/>
            <person name="Ma J."/>
        </authorList>
    </citation>
    <scope>NUCLEOTIDE SEQUENCE [LARGE SCALE GENOMIC DNA]</scope>
    <source>
        <strain evidence="10">JCM 9373</strain>
    </source>
</reference>
<dbReference type="Proteomes" id="UP001500320">
    <property type="component" value="Unassembled WGS sequence"/>
</dbReference>
<gene>
    <name evidence="9" type="ORF">GCM10010466_61340</name>
</gene>
<dbReference type="Pfam" id="PF00860">
    <property type="entry name" value="Xan_ur_permease"/>
    <property type="match status" value="1"/>
</dbReference>
<feature type="transmembrane region" description="Helical" evidence="8">
    <location>
        <begin position="256"/>
        <end position="274"/>
    </location>
</feature>
<feature type="transmembrane region" description="Helical" evidence="8">
    <location>
        <begin position="144"/>
        <end position="165"/>
    </location>
</feature>
<evidence type="ECO:0000256" key="8">
    <source>
        <dbReference type="SAM" id="Phobius"/>
    </source>
</evidence>
<evidence type="ECO:0000256" key="7">
    <source>
        <dbReference type="SAM" id="MobiDB-lite"/>
    </source>
</evidence>
<evidence type="ECO:0000256" key="3">
    <source>
        <dbReference type="ARBA" id="ARBA00022448"/>
    </source>
</evidence>
<comment type="similarity">
    <text evidence="2">Belongs to the nucleobase:cation symporter-2 (NCS2) (TC 2.A.40) family.</text>
</comment>
<evidence type="ECO:0000256" key="2">
    <source>
        <dbReference type="ARBA" id="ARBA00008821"/>
    </source>
</evidence>
<feature type="transmembrane region" description="Helical" evidence="8">
    <location>
        <begin position="82"/>
        <end position="100"/>
    </location>
</feature>
<dbReference type="PANTHER" id="PTHR42810:SF4">
    <property type="entry name" value="URIC ACID TRANSPORTER UACT"/>
    <property type="match status" value="1"/>
</dbReference>
<evidence type="ECO:0000313" key="9">
    <source>
        <dbReference type="EMBL" id="GAA3162083.1"/>
    </source>
</evidence>
<feature type="region of interest" description="Disordered" evidence="7">
    <location>
        <begin position="445"/>
        <end position="487"/>
    </location>
</feature>
<feature type="transmembrane region" description="Helical" evidence="8">
    <location>
        <begin position="171"/>
        <end position="187"/>
    </location>
</feature>
<evidence type="ECO:0000256" key="5">
    <source>
        <dbReference type="ARBA" id="ARBA00022989"/>
    </source>
</evidence>
<proteinExistence type="inferred from homology"/>
<accession>A0ABP6NYT7</accession>
<comment type="caution">
    <text evidence="9">The sequence shown here is derived from an EMBL/GenBank/DDBJ whole genome shotgun (WGS) entry which is preliminary data.</text>
</comment>
<feature type="transmembrane region" description="Helical" evidence="8">
    <location>
        <begin position="106"/>
        <end position="132"/>
    </location>
</feature>